<accession>A0ABV9JS40</accession>
<dbReference type="EMBL" id="JBHSGB010000024">
    <property type="protein sequence ID" value="MFC4657106.1"/>
    <property type="molecule type" value="Genomic_DNA"/>
</dbReference>
<gene>
    <name evidence="1" type="ORF">ACFO3I_19035</name>
</gene>
<sequence length="79" mass="8913">MTYIINVLIALSRLLNALLGGNPSLTLSSSAGLHFRKGEWIVRREVINALFFPQPDHCEIAIRLDDDRNQQAQQQIKSP</sequence>
<comment type="caution">
    <text evidence="1">The sequence shown here is derived from an EMBL/GenBank/DDBJ whole genome shotgun (WGS) entry which is preliminary data.</text>
</comment>
<evidence type="ECO:0000313" key="2">
    <source>
        <dbReference type="Proteomes" id="UP001595962"/>
    </source>
</evidence>
<dbReference type="Proteomes" id="UP001595962">
    <property type="component" value="Unassembled WGS sequence"/>
</dbReference>
<evidence type="ECO:0000313" key="1">
    <source>
        <dbReference type="EMBL" id="MFC4657106.1"/>
    </source>
</evidence>
<organism evidence="1 2">
    <name type="scientific">Rheinheimera marina</name>
    <dbReference type="NCBI Taxonomy" id="1774958"/>
    <lineage>
        <taxon>Bacteria</taxon>
        <taxon>Pseudomonadati</taxon>
        <taxon>Pseudomonadota</taxon>
        <taxon>Gammaproteobacteria</taxon>
        <taxon>Chromatiales</taxon>
        <taxon>Chromatiaceae</taxon>
        <taxon>Rheinheimera</taxon>
    </lineage>
</organism>
<reference evidence="2" key="1">
    <citation type="journal article" date="2019" name="Int. J. Syst. Evol. Microbiol.">
        <title>The Global Catalogue of Microorganisms (GCM) 10K type strain sequencing project: providing services to taxonomists for standard genome sequencing and annotation.</title>
        <authorList>
            <consortium name="The Broad Institute Genomics Platform"/>
            <consortium name="The Broad Institute Genome Sequencing Center for Infectious Disease"/>
            <person name="Wu L."/>
            <person name="Ma J."/>
        </authorList>
    </citation>
    <scope>NUCLEOTIDE SEQUENCE [LARGE SCALE GENOMIC DNA]</scope>
    <source>
        <strain evidence="2">DT28</strain>
    </source>
</reference>
<proteinExistence type="predicted"/>
<dbReference type="RefSeq" id="WP_377336791.1">
    <property type="nucleotide sequence ID" value="NZ_JBHSGB010000024.1"/>
</dbReference>
<keyword evidence="2" id="KW-1185">Reference proteome</keyword>
<name>A0ABV9JS40_9GAMM</name>
<protein>
    <submittedName>
        <fullName evidence="1">Uncharacterized protein</fullName>
    </submittedName>
</protein>